<evidence type="ECO:0000256" key="3">
    <source>
        <dbReference type="ARBA" id="ARBA00022692"/>
    </source>
</evidence>
<dbReference type="InterPro" id="IPR013057">
    <property type="entry name" value="AA_transpt_TM"/>
</dbReference>
<feature type="compositionally biased region" description="Low complexity" evidence="10">
    <location>
        <begin position="138"/>
        <end position="147"/>
    </location>
</feature>
<comment type="similarity">
    <text evidence="8 9">Belongs to the cytochrome b5 family.</text>
</comment>
<comment type="caution">
    <text evidence="9">Lacks conserved residue(s) required for the propagation of feature annotation.</text>
</comment>
<keyword evidence="7 9" id="KW-0472">Membrane</keyword>
<reference evidence="12" key="1">
    <citation type="submission" date="2021-11" db="EMBL/GenBank/DDBJ databases">
        <authorList>
            <consortium name="Genoscope - CEA"/>
            <person name="William W."/>
        </authorList>
    </citation>
    <scope>NUCLEOTIDE SEQUENCE</scope>
</reference>
<evidence type="ECO:0000256" key="4">
    <source>
        <dbReference type="ARBA" id="ARBA00022723"/>
    </source>
</evidence>
<dbReference type="GO" id="GO:0046872">
    <property type="term" value="F:metal ion binding"/>
    <property type="evidence" value="ECO:0007669"/>
    <property type="project" value="UniProtKB-UniRule"/>
</dbReference>
<dbReference type="InterPro" id="IPR036400">
    <property type="entry name" value="Cyt_B5-like_heme/steroid_sf"/>
</dbReference>
<dbReference type="Pfam" id="PF00173">
    <property type="entry name" value="Cyt-b5"/>
    <property type="match status" value="1"/>
</dbReference>
<feature type="transmembrane region" description="Helical" evidence="9">
    <location>
        <begin position="372"/>
        <end position="393"/>
    </location>
</feature>
<comment type="caution">
    <text evidence="12">The sequence shown here is derived from an EMBL/GenBank/DDBJ whole genome shotgun (WGS) entry which is preliminary data.</text>
</comment>
<dbReference type="Proteomes" id="UP000789595">
    <property type="component" value="Unassembled WGS sequence"/>
</dbReference>
<dbReference type="SMART" id="SM01117">
    <property type="entry name" value="Cyt-b5"/>
    <property type="match status" value="1"/>
</dbReference>
<feature type="domain" description="Cytochrome b5 heme-binding" evidence="11">
    <location>
        <begin position="228"/>
        <end position="303"/>
    </location>
</feature>
<evidence type="ECO:0000256" key="1">
    <source>
        <dbReference type="ARBA" id="ARBA00004370"/>
    </source>
</evidence>
<evidence type="ECO:0000259" key="11">
    <source>
        <dbReference type="PROSITE" id="PS50255"/>
    </source>
</evidence>
<dbReference type="SUPFAM" id="SSF55856">
    <property type="entry name" value="Cytochrome b5-like heme/steroid binding domain"/>
    <property type="match status" value="1"/>
</dbReference>
<evidence type="ECO:0000256" key="2">
    <source>
        <dbReference type="ARBA" id="ARBA00022617"/>
    </source>
</evidence>
<feature type="compositionally biased region" description="Pro residues" evidence="10">
    <location>
        <begin position="148"/>
        <end position="164"/>
    </location>
</feature>
<organism evidence="12 13">
    <name type="scientific">Pelagomonas calceolata</name>
    <dbReference type="NCBI Taxonomy" id="35677"/>
    <lineage>
        <taxon>Eukaryota</taxon>
        <taxon>Sar</taxon>
        <taxon>Stramenopiles</taxon>
        <taxon>Ochrophyta</taxon>
        <taxon>Pelagophyceae</taxon>
        <taxon>Pelagomonadales</taxon>
        <taxon>Pelagomonadaceae</taxon>
        <taxon>Pelagomonas</taxon>
    </lineage>
</organism>
<dbReference type="PROSITE" id="PS50255">
    <property type="entry name" value="CYTOCHROME_B5_2"/>
    <property type="match status" value="1"/>
</dbReference>
<comment type="subcellular location">
    <subcellularLocation>
        <location evidence="1">Membrane</location>
    </subcellularLocation>
</comment>
<gene>
    <name evidence="12" type="ORF">PECAL_4P11730</name>
</gene>
<evidence type="ECO:0000256" key="9">
    <source>
        <dbReference type="RuleBase" id="RU362121"/>
    </source>
</evidence>
<dbReference type="PROSITE" id="PS00191">
    <property type="entry name" value="CYTOCHROME_B5_1"/>
    <property type="match status" value="1"/>
</dbReference>
<dbReference type="InterPro" id="IPR018506">
    <property type="entry name" value="Cyt_B5_heme-BS"/>
</dbReference>
<dbReference type="EMBL" id="CAKKNE010000004">
    <property type="protein sequence ID" value="CAH0373924.1"/>
    <property type="molecule type" value="Genomic_DNA"/>
</dbReference>
<keyword evidence="5 9" id="KW-1133">Transmembrane helix</keyword>
<keyword evidence="2 9" id="KW-0349">Heme</keyword>
<sequence>MDHVAAPQGAAHAPADDQCNCTTAHIDPNCYCPPDSPKGRASSGGAAAPHALTHSHESLGSFTRNLSAMSLDDSATPKPPGRVSPDFRGSEGHALTQAARTLSNISADAGVAPASAPAPYAPLAPPSAPAPWPPAAAPRPAAAAAAPPWAPAPASAPAPWPPATSPRYRATDEALRRERALTFDESDGHAMKVDACDACPYCHDTCADPDCPRCAVWRLRPRKMCRGCAVFSPCEVRRHASAESCWLVAGRDVFDVTSFLPRHPAGTRSIVRKAGGADCTEDLGFHSAKAQKLWMQHKIGRLEPCGAEKNPDNGCAVEPPSETDTEADTPTRAIKPPRPRTSKLEGNAARTAVVAVLVAVAVAEVRRLDKIVALVGGFLGIPLAFVYPLAVHLKLVPNAPPRTRALSACAMAVGAVLGLACSAVTVLTWNRS</sequence>
<dbReference type="GO" id="GO:0016020">
    <property type="term" value="C:membrane"/>
    <property type="evidence" value="ECO:0007669"/>
    <property type="project" value="UniProtKB-SubCell"/>
</dbReference>
<evidence type="ECO:0000256" key="10">
    <source>
        <dbReference type="SAM" id="MobiDB-lite"/>
    </source>
</evidence>
<dbReference type="GO" id="GO:0020037">
    <property type="term" value="F:heme binding"/>
    <property type="evidence" value="ECO:0007669"/>
    <property type="project" value="UniProtKB-UniRule"/>
</dbReference>
<keyword evidence="4 9" id="KW-0479">Metal-binding</keyword>
<dbReference type="Gene3D" id="3.10.120.10">
    <property type="entry name" value="Cytochrome b5-like heme/steroid binding domain"/>
    <property type="match status" value="1"/>
</dbReference>
<feature type="region of interest" description="Disordered" evidence="10">
    <location>
        <begin position="127"/>
        <end position="167"/>
    </location>
</feature>
<keyword evidence="6 9" id="KW-0408">Iron</keyword>
<dbReference type="Pfam" id="PF01490">
    <property type="entry name" value="Aa_trans"/>
    <property type="match status" value="1"/>
</dbReference>
<evidence type="ECO:0000256" key="6">
    <source>
        <dbReference type="ARBA" id="ARBA00023004"/>
    </source>
</evidence>
<proteinExistence type="inferred from homology"/>
<evidence type="ECO:0000256" key="7">
    <source>
        <dbReference type="ARBA" id="ARBA00023136"/>
    </source>
</evidence>
<dbReference type="PANTHER" id="PTHR19359:SF146">
    <property type="entry name" value="B5, PUTATIVE-RELATED"/>
    <property type="match status" value="1"/>
</dbReference>
<keyword evidence="3 9" id="KW-0812">Transmembrane</keyword>
<keyword evidence="13" id="KW-1185">Reference proteome</keyword>
<feature type="transmembrane region" description="Helical" evidence="9">
    <location>
        <begin position="405"/>
        <end position="429"/>
    </location>
</feature>
<evidence type="ECO:0000256" key="8">
    <source>
        <dbReference type="ARBA" id="ARBA00038168"/>
    </source>
</evidence>
<dbReference type="InterPro" id="IPR050668">
    <property type="entry name" value="Cytochrome_b5"/>
</dbReference>
<protein>
    <recommendedName>
        <fullName evidence="11">Cytochrome b5 heme-binding domain-containing protein</fullName>
    </recommendedName>
</protein>
<evidence type="ECO:0000313" key="12">
    <source>
        <dbReference type="EMBL" id="CAH0373924.1"/>
    </source>
</evidence>
<evidence type="ECO:0000313" key="13">
    <source>
        <dbReference type="Proteomes" id="UP000789595"/>
    </source>
</evidence>
<dbReference type="PANTHER" id="PTHR19359">
    <property type="entry name" value="CYTOCHROME B5"/>
    <property type="match status" value="1"/>
</dbReference>
<evidence type="ECO:0000256" key="5">
    <source>
        <dbReference type="ARBA" id="ARBA00022989"/>
    </source>
</evidence>
<name>A0A8J2SW01_9STRA</name>
<feature type="region of interest" description="Disordered" evidence="10">
    <location>
        <begin position="70"/>
        <end position="93"/>
    </location>
</feature>
<feature type="region of interest" description="Disordered" evidence="10">
    <location>
        <begin position="310"/>
        <end position="344"/>
    </location>
</feature>
<accession>A0A8J2SW01</accession>
<feature type="compositionally biased region" description="Pro residues" evidence="10">
    <location>
        <begin position="127"/>
        <end position="137"/>
    </location>
</feature>
<dbReference type="AlphaFoldDB" id="A0A8J2SW01"/>
<dbReference type="OrthoDB" id="260519at2759"/>
<dbReference type="InterPro" id="IPR001199">
    <property type="entry name" value="Cyt_B5-like_heme/steroid-bd"/>
</dbReference>